<evidence type="ECO:0000313" key="2">
    <source>
        <dbReference type="Proteomes" id="UP001189429"/>
    </source>
</evidence>
<gene>
    <name evidence="1" type="ORF">PCOR1329_LOCUS67964</name>
</gene>
<feature type="non-terminal residue" evidence="1">
    <location>
        <position position="1"/>
    </location>
</feature>
<organism evidence="1 2">
    <name type="scientific">Prorocentrum cordatum</name>
    <dbReference type="NCBI Taxonomy" id="2364126"/>
    <lineage>
        <taxon>Eukaryota</taxon>
        <taxon>Sar</taxon>
        <taxon>Alveolata</taxon>
        <taxon>Dinophyceae</taxon>
        <taxon>Prorocentrales</taxon>
        <taxon>Prorocentraceae</taxon>
        <taxon>Prorocentrum</taxon>
    </lineage>
</organism>
<dbReference type="EMBL" id="CAUYUJ010018837">
    <property type="protein sequence ID" value="CAK0886670.1"/>
    <property type="molecule type" value="Genomic_DNA"/>
</dbReference>
<protein>
    <submittedName>
        <fullName evidence="1">Uncharacterized protein</fullName>
    </submittedName>
</protein>
<evidence type="ECO:0000313" key="1">
    <source>
        <dbReference type="EMBL" id="CAK0886670.1"/>
    </source>
</evidence>
<comment type="caution">
    <text evidence="1">The sequence shown here is derived from an EMBL/GenBank/DDBJ whole genome shotgun (WGS) entry which is preliminary data.</text>
</comment>
<keyword evidence="2" id="KW-1185">Reference proteome</keyword>
<dbReference type="Proteomes" id="UP001189429">
    <property type="component" value="Unassembled WGS sequence"/>
</dbReference>
<proteinExistence type="predicted"/>
<sequence>DELYRAVDKVRPRNVTNVNKRLLANAVRLVVEDAAGDRSMLSNVVDVDEGMAEHYLTEPTSAAIFFDFEAAFPSIERGFMLREDSWLGPMAKMVDRATTRGALGPGVFFTCEAFRVFIAAVVMLVAQLRSLPEAFGAAENRACSKLFPGPSSWTTFAFMAQLKNIGFPRELMDVRCAAIAAQARVAHFEDIRHGGLRVRERARLLRELMLGDERGALLPGVSARLENNTAFVLQAAGEHVRDAERRHGLPPTRAASTPCKLKVKAPWQATRARALLANRPRAPADAPIRRKLDLWPVEMPNGSQV</sequence>
<accession>A0ABN9WNR1</accession>
<name>A0ABN9WNR1_9DINO</name>
<reference evidence="1" key="1">
    <citation type="submission" date="2023-10" db="EMBL/GenBank/DDBJ databases">
        <authorList>
            <person name="Chen Y."/>
            <person name="Shah S."/>
            <person name="Dougan E. K."/>
            <person name="Thang M."/>
            <person name="Chan C."/>
        </authorList>
    </citation>
    <scope>NUCLEOTIDE SEQUENCE [LARGE SCALE GENOMIC DNA]</scope>
</reference>
<feature type="non-terminal residue" evidence="1">
    <location>
        <position position="305"/>
    </location>
</feature>